<keyword evidence="6 9" id="KW-0472">Membrane</keyword>
<evidence type="ECO:0000256" key="9">
    <source>
        <dbReference type="SAM" id="Phobius"/>
    </source>
</evidence>
<proteinExistence type="inferred from homology"/>
<evidence type="ECO:0000256" key="8">
    <source>
        <dbReference type="ARBA" id="ARBA00035585"/>
    </source>
</evidence>
<organism evidence="10 11">
    <name type="scientific">Coprinopsis marcescibilis</name>
    <name type="common">Agaric fungus</name>
    <name type="synonym">Psathyrella marcescibilis</name>
    <dbReference type="NCBI Taxonomy" id="230819"/>
    <lineage>
        <taxon>Eukaryota</taxon>
        <taxon>Fungi</taxon>
        <taxon>Dikarya</taxon>
        <taxon>Basidiomycota</taxon>
        <taxon>Agaricomycotina</taxon>
        <taxon>Agaricomycetes</taxon>
        <taxon>Agaricomycetidae</taxon>
        <taxon>Agaricales</taxon>
        <taxon>Agaricineae</taxon>
        <taxon>Psathyrellaceae</taxon>
        <taxon>Coprinopsis</taxon>
    </lineage>
</organism>
<keyword evidence="11" id="KW-1185">Reference proteome</keyword>
<evidence type="ECO:0000256" key="3">
    <source>
        <dbReference type="ARBA" id="ARBA00022475"/>
    </source>
</evidence>
<dbReference type="Pfam" id="PF02537">
    <property type="entry name" value="CRCB"/>
    <property type="match status" value="2"/>
</dbReference>
<protein>
    <recommendedName>
        <fullName evidence="12">CrcB-like protein</fullName>
    </recommendedName>
</protein>
<comment type="catalytic activity">
    <reaction evidence="8">
        <text>fluoride(in) = fluoride(out)</text>
        <dbReference type="Rhea" id="RHEA:76159"/>
        <dbReference type="ChEBI" id="CHEBI:17051"/>
    </reaction>
    <physiologicalReaction direction="left-to-right" evidence="8">
        <dbReference type="Rhea" id="RHEA:76160"/>
    </physiologicalReaction>
</comment>
<feature type="transmembrane region" description="Helical" evidence="9">
    <location>
        <begin position="51"/>
        <end position="70"/>
    </location>
</feature>
<evidence type="ECO:0000256" key="2">
    <source>
        <dbReference type="ARBA" id="ARBA00004651"/>
    </source>
</evidence>
<comment type="similarity">
    <text evidence="7">Belongs to the fluoride channel Fluc/FEX (TC 1.A.43) family.</text>
</comment>
<evidence type="ECO:0000313" key="10">
    <source>
        <dbReference type="EMBL" id="TFK23234.1"/>
    </source>
</evidence>
<feature type="transmembrane region" description="Helical" evidence="9">
    <location>
        <begin position="193"/>
        <end position="212"/>
    </location>
</feature>
<evidence type="ECO:0000256" key="1">
    <source>
        <dbReference type="ARBA" id="ARBA00002598"/>
    </source>
</evidence>
<accession>A0A5C3KS07</accession>
<feature type="transmembrane region" description="Helical" evidence="9">
    <location>
        <begin position="82"/>
        <end position="103"/>
    </location>
</feature>
<evidence type="ECO:0000313" key="11">
    <source>
        <dbReference type="Proteomes" id="UP000307440"/>
    </source>
</evidence>
<dbReference type="InterPro" id="IPR003691">
    <property type="entry name" value="FluC"/>
</dbReference>
<evidence type="ECO:0008006" key="12">
    <source>
        <dbReference type="Google" id="ProtNLM"/>
    </source>
</evidence>
<dbReference type="EMBL" id="ML210222">
    <property type="protein sequence ID" value="TFK23234.1"/>
    <property type="molecule type" value="Genomic_DNA"/>
</dbReference>
<dbReference type="PANTHER" id="PTHR28259:SF1">
    <property type="entry name" value="FLUORIDE EXPORT PROTEIN 1-RELATED"/>
    <property type="match status" value="1"/>
</dbReference>
<dbReference type="AlphaFoldDB" id="A0A5C3KS07"/>
<keyword evidence="4 9" id="KW-0812">Transmembrane</keyword>
<sequence>MTQSLCKILRHPIPLRMSNCQRKGVVLTPASILGLLARLGLQALGSFDGQSVFPLLYVQGLGCFVMGICLRLKEPLGQFYGPLYTALTTGFCGSLTTFSGWQFDIFGAWINAGGYRRGNLSNAVDGIGISLVTLTLSLGSLVFGFNCASLVAQKLTFPKFPSWWQRYAISLLSALMYGAAIVAYFVLPKRYRHQATAALIFSYPGTLTRYLLSILLNPRYPYLPSGTLAANTFGSALLAASHVLQGVNPPVSPNACSILLGLVDGYCGCLTTVSTFAAEIYDLEWWKGCRYVLLSWGLGQLMMVTIFGIPQWSGHVSNHVTCIM</sequence>
<dbReference type="STRING" id="230819.A0A5C3KS07"/>
<feature type="transmembrane region" description="Helical" evidence="9">
    <location>
        <begin position="25"/>
        <end position="45"/>
    </location>
</feature>
<dbReference type="OrthoDB" id="409792at2759"/>
<dbReference type="GO" id="GO:1903425">
    <property type="term" value="F:fluoride transmembrane transporter activity"/>
    <property type="evidence" value="ECO:0007669"/>
    <property type="project" value="TreeGrafter"/>
</dbReference>
<comment type="function">
    <text evidence="1">Fluoride channel required for the rapid expulsion of cytoplasmic fluoride.</text>
</comment>
<feature type="transmembrane region" description="Helical" evidence="9">
    <location>
        <begin position="291"/>
        <end position="309"/>
    </location>
</feature>
<gene>
    <name evidence="10" type="ORF">FA15DRAFT_687942</name>
</gene>
<reference evidence="10 11" key="1">
    <citation type="journal article" date="2019" name="Nat. Ecol. Evol.">
        <title>Megaphylogeny resolves global patterns of mushroom evolution.</title>
        <authorList>
            <person name="Varga T."/>
            <person name="Krizsan K."/>
            <person name="Foldi C."/>
            <person name="Dima B."/>
            <person name="Sanchez-Garcia M."/>
            <person name="Sanchez-Ramirez S."/>
            <person name="Szollosi G.J."/>
            <person name="Szarkandi J.G."/>
            <person name="Papp V."/>
            <person name="Albert L."/>
            <person name="Andreopoulos W."/>
            <person name="Angelini C."/>
            <person name="Antonin V."/>
            <person name="Barry K.W."/>
            <person name="Bougher N.L."/>
            <person name="Buchanan P."/>
            <person name="Buyck B."/>
            <person name="Bense V."/>
            <person name="Catcheside P."/>
            <person name="Chovatia M."/>
            <person name="Cooper J."/>
            <person name="Damon W."/>
            <person name="Desjardin D."/>
            <person name="Finy P."/>
            <person name="Geml J."/>
            <person name="Haridas S."/>
            <person name="Hughes K."/>
            <person name="Justo A."/>
            <person name="Karasinski D."/>
            <person name="Kautmanova I."/>
            <person name="Kiss B."/>
            <person name="Kocsube S."/>
            <person name="Kotiranta H."/>
            <person name="LaButti K.M."/>
            <person name="Lechner B.E."/>
            <person name="Liimatainen K."/>
            <person name="Lipzen A."/>
            <person name="Lukacs Z."/>
            <person name="Mihaltcheva S."/>
            <person name="Morgado L.N."/>
            <person name="Niskanen T."/>
            <person name="Noordeloos M.E."/>
            <person name="Ohm R.A."/>
            <person name="Ortiz-Santana B."/>
            <person name="Ovrebo C."/>
            <person name="Racz N."/>
            <person name="Riley R."/>
            <person name="Savchenko A."/>
            <person name="Shiryaev A."/>
            <person name="Soop K."/>
            <person name="Spirin V."/>
            <person name="Szebenyi C."/>
            <person name="Tomsovsky M."/>
            <person name="Tulloss R.E."/>
            <person name="Uehling J."/>
            <person name="Grigoriev I.V."/>
            <person name="Vagvolgyi C."/>
            <person name="Papp T."/>
            <person name="Martin F.M."/>
            <person name="Miettinen O."/>
            <person name="Hibbett D.S."/>
            <person name="Nagy L.G."/>
        </authorList>
    </citation>
    <scope>NUCLEOTIDE SEQUENCE [LARGE SCALE GENOMIC DNA]</scope>
    <source>
        <strain evidence="10 11">CBS 121175</strain>
    </source>
</reference>
<comment type="subcellular location">
    <subcellularLocation>
        <location evidence="2">Cell membrane</location>
        <topology evidence="2">Multi-pass membrane protein</topology>
    </subcellularLocation>
</comment>
<evidence type="ECO:0000256" key="4">
    <source>
        <dbReference type="ARBA" id="ARBA00022692"/>
    </source>
</evidence>
<evidence type="ECO:0000256" key="6">
    <source>
        <dbReference type="ARBA" id="ARBA00023136"/>
    </source>
</evidence>
<name>A0A5C3KS07_COPMA</name>
<keyword evidence="5 9" id="KW-1133">Transmembrane helix</keyword>
<feature type="transmembrane region" description="Helical" evidence="9">
    <location>
        <begin position="167"/>
        <end position="187"/>
    </location>
</feature>
<dbReference type="Proteomes" id="UP000307440">
    <property type="component" value="Unassembled WGS sequence"/>
</dbReference>
<dbReference type="PANTHER" id="PTHR28259">
    <property type="entry name" value="FLUORIDE EXPORT PROTEIN 1-RELATED"/>
    <property type="match status" value="1"/>
</dbReference>
<feature type="transmembrane region" description="Helical" evidence="9">
    <location>
        <begin position="123"/>
        <end position="146"/>
    </location>
</feature>
<dbReference type="GO" id="GO:0005886">
    <property type="term" value="C:plasma membrane"/>
    <property type="evidence" value="ECO:0007669"/>
    <property type="project" value="UniProtKB-SubCell"/>
</dbReference>
<keyword evidence="3" id="KW-1003">Cell membrane</keyword>
<evidence type="ECO:0000256" key="5">
    <source>
        <dbReference type="ARBA" id="ARBA00022989"/>
    </source>
</evidence>
<evidence type="ECO:0000256" key="7">
    <source>
        <dbReference type="ARBA" id="ARBA00035120"/>
    </source>
</evidence>